<dbReference type="Pfam" id="PF13585">
    <property type="entry name" value="CHU_C"/>
    <property type="match status" value="1"/>
</dbReference>
<name>A0A5N1J540_9BACT</name>
<organism evidence="2 3">
    <name type="scientific">Adhaeribacter soli</name>
    <dbReference type="NCBI Taxonomy" id="2607655"/>
    <lineage>
        <taxon>Bacteria</taxon>
        <taxon>Pseudomonadati</taxon>
        <taxon>Bacteroidota</taxon>
        <taxon>Cytophagia</taxon>
        <taxon>Cytophagales</taxon>
        <taxon>Hymenobacteraceae</taxon>
        <taxon>Adhaeribacter</taxon>
    </lineage>
</organism>
<proteinExistence type="predicted"/>
<feature type="chain" id="PRO_5024960568" evidence="1">
    <location>
        <begin position="24"/>
        <end position="764"/>
    </location>
</feature>
<dbReference type="EMBL" id="VTWT01000002">
    <property type="protein sequence ID" value="KAA9340924.1"/>
    <property type="molecule type" value="Genomic_DNA"/>
</dbReference>
<dbReference type="AlphaFoldDB" id="A0A5N1J540"/>
<gene>
    <name evidence="2" type="ORF">F0P94_05730</name>
</gene>
<dbReference type="RefSeq" id="WP_150902851.1">
    <property type="nucleotide sequence ID" value="NZ_VTWT01000002.1"/>
</dbReference>
<accession>A0A5N1J540</accession>
<comment type="caution">
    <text evidence="2">The sequence shown here is derived from an EMBL/GenBank/DDBJ whole genome shotgun (WGS) entry which is preliminary data.</text>
</comment>
<evidence type="ECO:0000313" key="2">
    <source>
        <dbReference type="EMBL" id="KAA9340924.1"/>
    </source>
</evidence>
<protein>
    <submittedName>
        <fullName evidence="2">Gliding motility-associated C-terminal domain-containing protein</fullName>
    </submittedName>
</protein>
<keyword evidence="1" id="KW-0732">Signal</keyword>
<dbReference type="NCBIfam" id="TIGR04131">
    <property type="entry name" value="Bac_Flav_CTERM"/>
    <property type="match status" value="1"/>
</dbReference>
<reference evidence="2 3" key="1">
    <citation type="submission" date="2019-09" db="EMBL/GenBank/DDBJ databases">
        <title>Genome sequence of Adhaeribacter sp. M2.</title>
        <authorList>
            <person name="Srinivasan S."/>
        </authorList>
    </citation>
    <scope>NUCLEOTIDE SEQUENCE [LARGE SCALE GENOMIC DNA]</scope>
    <source>
        <strain evidence="2 3">M2</strain>
    </source>
</reference>
<feature type="signal peptide" evidence="1">
    <location>
        <begin position="1"/>
        <end position="23"/>
    </location>
</feature>
<dbReference type="Proteomes" id="UP000326570">
    <property type="component" value="Unassembled WGS sequence"/>
</dbReference>
<dbReference type="InterPro" id="IPR026341">
    <property type="entry name" value="T9SS_type_B"/>
</dbReference>
<evidence type="ECO:0000256" key="1">
    <source>
        <dbReference type="SAM" id="SignalP"/>
    </source>
</evidence>
<keyword evidence="3" id="KW-1185">Reference proteome</keyword>
<sequence length="764" mass="83094">MKKILNLYSLLLAVLLTGFSRQAAATHFQGGDLTYVIIAPNSYLVTAKVYRDCTGNAANTTNTLKIWSPGCNTGRTIAMTMQGSLVTGTPYCASVGNHCTKTGRPNYQEVTFTAQVTLSTAEQACSDWIFSTRNSARNTNENIVGQDYIYTEAFVKIKSPGSGSTALVNTSPQFSGNNIPIPIVCYGQPTRFSLNANEPDNDSLTYELIAAHSNYNTPIAYKSNPVSITPGNLITNPNPKTPFNAITPQFAQVQGVMPPVFSPTYPMPSVNVNWDGPATVAFPDPSQPNGVRMIWAATPAFNLNPLSGELVFTPSAYYSGTAPDDGRNKYVVVVQINEWRKINGVAVKVGHVRRDILFIVEDCAGNQATQPVLPAPPAVFGTNITSDSIIDVQTCNSTPLRFLFTDPNPGDKITVTFDADVLKRIPNSYLKISNNGTTSVEALLYLTPEPEHEGRNYYLPVTITDDHCPIKGTATYIYRIHVVKNNFAEPDGGLKARTVCIGEGTDLNVKLLRPDSLLLPPATKAQKAIYTYEWSLDAASNAATAGFNPATSRNQRISVKPTAVGNYRYNLKISSSLSGCFDTISFAVKVLPLPVIQDIKVLYPKSTNEIVFGRSAPINVALGNADIDPAAFNYSWSPATGLSDSTAMNPIASPLKTTRYQLTVTSKNGNCKASREVTVNVGPFFLPNIITPNNDGDNDAFVYKGILPNTSLKIYNRWGVLVKSYNNYDNSFKAEGVADGTYYYLLQEPNGGKSYKGWFDIVRK</sequence>
<evidence type="ECO:0000313" key="3">
    <source>
        <dbReference type="Proteomes" id="UP000326570"/>
    </source>
</evidence>